<reference evidence="3" key="1">
    <citation type="submission" date="2016-10" db="EMBL/GenBank/DDBJ databases">
        <authorList>
            <person name="Varghese N."/>
            <person name="Submissions S."/>
        </authorList>
    </citation>
    <scope>NUCLEOTIDE SEQUENCE [LARGE SCALE GENOMIC DNA]</scope>
    <source>
        <strain evidence="3">DSM 21857</strain>
    </source>
</reference>
<keyword evidence="3" id="KW-1185">Reference proteome</keyword>
<feature type="compositionally biased region" description="Basic and acidic residues" evidence="1">
    <location>
        <begin position="54"/>
        <end position="70"/>
    </location>
</feature>
<name>A0A1I3Q2G3_9HYPH</name>
<dbReference type="EMBL" id="FORF01000014">
    <property type="protein sequence ID" value="SFJ28374.1"/>
    <property type="molecule type" value="Genomic_DNA"/>
</dbReference>
<accession>A0A1I3Q2G3</accession>
<dbReference type="OrthoDB" id="8095658at2"/>
<proteinExistence type="predicted"/>
<protein>
    <submittedName>
        <fullName evidence="2">Uncharacterized protein</fullName>
    </submittedName>
</protein>
<sequence length="70" mass="7631">MRSGPIAEVEARNEEQARMAPKDTEYAGHPDFSQDAAGNKPPRGIGNSEPLNDVEEKTRHSEGVEPSRDA</sequence>
<dbReference type="AlphaFoldDB" id="A0A1I3Q2G3"/>
<dbReference type="RefSeq" id="WP_091522865.1">
    <property type="nucleotide sequence ID" value="NZ_FORF01000014.1"/>
</dbReference>
<dbReference type="Proteomes" id="UP000242763">
    <property type="component" value="Unassembled WGS sequence"/>
</dbReference>
<evidence type="ECO:0000313" key="3">
    <source>
        <dbReference type="Proteomes" id="UP000242763"/>
    </source>
</evidence>
<gene>
    <name evidence="2" type="ORF">SAMN03080618_02514</name>
</gene>
<organism evidence="2 3">
    <name type="scientific">Aquamicrobium aerolatum DSM 21857</name>
    <dbReference type="NCBI Taxonomy" id="1121003"/>
    <lineage>
        <taxon>Bacteria</taxon>
        <taxon>Pseudomonadati</taxon>
        <taxon>Pseudomonadota</taxon>
        <taxon>Alphaproteobacteria</taxon>
        <taxon>Hyphomicrobiales</taxon>
        <taxon>Phyllobacteriaceae</taxon>
        <taxon>Aerobium</taxon>
    </lineage>
</organism>
<feature type="region of interest" description="Disordered" evidence="1">
    <location>
        <begin position="1"/>
        <end position="70"/>
    </location>
</feature>
<evidence type="ECO:0000256" key="1">
    <source>
        <dbReference type="SAM" id="MobiDB-lite"/>
    </source>
</evidence>
<feature type="compositionally biased region" description="Basic and acidic residues" evidence="1">
    <location>
        <begin position="9"/>
        <end position="28"/>
    </location>
</feature>
<evidence type="ECO:0000313" key="2">
    <source>
        <dbReference type="EMBL" id="SFJ28374.1"/>
    </source>
</evidence>